<dbReference type="NCBIfam" id="TIGR00756">
    <property type="entry name" value="PPR"/>
    <property type="match status" value="1"/>
</dbReference>
<reference evidence="3 4" key="1">
    <citation type="journal article" date="2023" name="Plants (Basel)">
        <title>Bridging the Gap: Combining Genomics and Transcriptomics Approaches to Understand Stylosanthes scabra, an Orphan Legume from the Brazilian Caatinga.</title>
        <authorList>
            <person name="Ferreira-Neto J.R.C."/>
            <person name="da Silva M.D."/>
            <person name="Binneck E."/>
            <person name="de Melo N.F."/>
            <person name="da Silva R.H."/>
            <person name="de Melo A.L.T.M."/>
            <person name="Pandolfi V."/>
            <person name="Bustamante F.O."/>
            <person name="Brasileiro-Vidal A.C."/>
            <person name="Benko-Iseppon A.M."/>
        </authorList>
    </citation>
    <scope>NUCLEOTIDE SEQUENCE [LARGE SCALE GENOMIC DNA]</scope>
    <source>
        <tissue evidence="3">Leaves</tissue>
    </source>
</reference>
<evidence type="ECO:0000256" key="2">
    <source>
        <dbReference type="PROSITE-ProRule" id="PRU00708"/>
    </source>
</evidence>
<dbReference type="Pfam" id="PF01535">
    <property type="entry name" value="PPR"/>
    <property type="match status" value="1"/>
</dbReference>
<proteinExistence type="predicted"/>
<gene>
    <name evidence="3" type="primary">PCMPE49</name>
    <name evidence="3" type="ORF">PIB30_115799</name>
</gene>
<evidence type="ECO:0000313" key="4">
    <source>
        <dbReference type="Proteomes" id="UP001341840"/>
    </source>
</evidence>
<dbReference type="Proteomes" id="UP001341840">
    <property type="component" value="Unassembled WGS sequence"/>
</dbReference>
<dbReference type="PANTHER" id="PTHR47926:SF344">
    <property type="entry name" value="OS07G0636900 PROTEIN"/>
    <property type="match status" value="1"/>
</dbReference>
<keyword evidence="1" id="KW-0677">Repeat</keyword>
<organism evidence="3 4">
    <name type="scientific">Stylosanthes scabra</name>
    <dbReference type="NCBI Taxonomy" id="79078"/>
    <lineage>
        <taxon>Eukaryota</taxon>
        <taxon>Viridiplantae</taxon>
        <taxon>Streptophyta</taxon>
        <taxon>Embryophyta</taxon>
        <taxon>Tracheophyta</taxon>
        <taxon>Spermatophyta</taxon>
        <taxon>Magnoliopsida</taxon>
        <taxon>eudicotyledons</taxon>
        <taxon>Gunneridae</taxon>
        <taxon>Pentapetalae</taxon>
        <taxon>rosids</taxon>
        <taxon>fabids</taxon>
        <taxon>Fabales</taxon>
        <taxon>Fabaceae</taxon>
        <taxon>Papilionoideae</taxon>
        <taxon>50 kb inversion clade</taxon>
        <taxon>dalbergioids sensu lato</taxon>
        <taxon>Dalbergieae</taxon>
        <taxon>Pterocarpus clade</taxon>
        <taxon>Stylosanthes</taxon>
    </lineage>
</organism>
<sequence length="56" mass="6276">MEIHQMVNDSGMKMDMLLCNAVIAMYAKCGSLDYAQELFDEMSEKDEVTYGSMISG</sequence>
<accession>A0ABU6R2E2</accession>
<dbReference type="InterPro" id="IPR002885">
    <property type="entry name" value="PPR_rpt"/>
</dbReference>
<evidence type="ECO:0000313" key="3">
    <source>
        <dbReference type="EMBL" id="MED6118046.1"/>
    </source>
</evidence>
<comment type="caution">
    <text evidence="3">The sequence shown here is derived from an EMBL/GenBank/DDBJ whole genome shotgun (WGS) entry which is preliminary data.</text>
</comment>
<dbReference type="Gene3D" id="1.25.40.10">
    <property type="entry name" value="Tetratricopeptide repeat domain"/>
    <property type="match status" value="1"/>
</dbReference>
<dbReference type="InterPro" id="IPR011990">
    <property type="entry name" value="TPR-like_helical_dom_sf"/>
</dbReference>
<protein>
    <submittedName>
        <fullName evidence="3">Pentatricopeptide repeat-containing protein</fullName>
    </submittedName>
</protein>
<feature type="non-terminal residue" evidence="3">
    <location>
        <position position="56"/>
    </location>
</feature>
<dbReference type="PANTHER" id="PTHR47926">
    <property type="entry name" value="PENTATRICOPEPTIDE REPEAT-CONTAINING PROTEIN"/>
    <property type="match status" value="1"/>
</dbReference>
<dbReference type="InterPro" id="IPR046960">
    <property type="entry name" value="PPR_At4g14850-like_plant"/>
</dbReference>
<dbReference type="EMBL" id="JASCZI010013805">
    <property type="protein sequence ID" value="MED6118046.1"/>
    <property type="molecule type" value="Genomic_DNA"/>
</dbReference>
<dbReference type="PROSITE" id="PS51375">
    <property type="entry name" value="PPR"/>
    <property type="match status" value="1"/>
</dbReference>
<keyword evidence="4" id="KW-1185">Reference proteome</keyword>
<name>A0ABU6R2E2_9FABA</name>
<feature type="repeat" description="PPR" evidence="2">
    <location>
        <begin position="15"/>
        <end position="49"/>
    </location>
</feature>
<evidence type="ECO:0000256" key="1">
    <source>
        <dbReference type="ARBA" id="ARBA00022737"/>
    </source>
</evidence>